<evidence type="ECO:0000313" key="8">
    <source>
        <dbReference type="EMBL" id="RIA55283.1"/>
    </source>
</evidence>
<evidence type="ECO:0000256" key="1">
    <source>
        <dbReference type="ARBA" id="ARBA00007494"/>
    </source>
</evidence>
<keyword evidence="5 6" id="KW-0694">RNA-binding</keyword>
<keyword evidence="9" id="KW-1185">Reference proteome</keyword>
<dbReference type="PANTHER" id="PTHR22807">
    <property type="entry name" value="NOP2 YEAST -RELATED NOL1/NOP2/FMU SUN DOMAIN-CONTAINING"/>
    <property type="match status" value="1"/>
</dbReference>
<dbReference type="EMBL" id="QXDF01000001">
    <property type="protein sequence ID" value="RIA55283.1"/>
    <property type="molecule type" value="Genomic_DNA"/>
</dbReference>
<dbReference type="GO" id="GO:0001510">
    <property type="term" value="P:RNA methylation"/>
    <property type="evidence" value="ECO:0007669"/>
    <property type="project" value="InterPro"/>
</dbReference>
<organism evidence="8 9">
    <name type="scientific">Dichotomicrobium thermohalophilum</name>
    <dbReference type="NCBI Taxonomy" id="933063"/>
    <lineage>
        <taxon>Bacteria</taxon>
        <taxon>Pseudomonadati</taxon>
        <taxon>Pseudomonadota</taxon>
        <taxon>Alphaproteobacteria</taxon>
        <taxon>Hyphomicrobiales</taxon>
        <taxon>Hyphomicrobiaceae</taxon>
        <taxon>Dichotomicrobium</taxon>
    </lineage>
</organism>
<evidence type="ECO:0000256" key="2">
    <source>
        <dbReference type="ARBA" id="ARBA00022603"/>
    </source>
</evidence>
<reference evidence="8 9" key="1">
    <citation type="submission" date="2018-08" db="EMBL/GenBank/DDBJ databases">
        <title>Genomic Encyclopedia of Archaeal and Bacterial Type Strains, Phase II (KMG-II): from individual species to whole genera.</title>
        <authorList>
            <person name="Goeker M."/>
        </authorList>
    </citation>
    <scope>NUCLEOTIDE SEQUENCE [LARGE SCALE GENOMIC DNA]</scope>
    <source>
        <strain evidence="8 9">DSM 5002</strain>
    </source>
</reference>
<dbReference type="OrthoDB" id="9810297at2"/>
<dbReference type="InterPro" id="IPR006027">
    <property type="entry name" value="NusB_RsmB_TIM44"/>
</dbReference>
<feature type="domain" description="SAM-dependent MTase RsmB/NOP-type" evidence="7">
    <location>
        <begin position="163"/>
        <end position="459"/>
    </location>
</feature>
<dbReference type="FunFam" id="3.40.50.150:FF:000257">
    <property type="entry name" value="16S rRNA methyltransferase"/>
    <property type="match status" value="1"/>
</dbReference>
<dbReference type="AlphaFoldDB" id="A0A397Q2X1"/>
<dbReference type="InterPro" id="IPR029063">
    <property type="entry name" value="SAM-dependent_MTases_sf"/>
</dbReference>
<evidence type="ECO:0000256" key="5">
    <source>
        <dbReference type="ARBA" id="ARBA00022884"/>
    </source>
</evidence>
<evidence type="ECO:0000256" key="6">
    <source>
        <dbReference type="PROSITE-ProRule" id="PRU01023"/>
    </source>
</evidence>
<dbReference type="PROSITE" id="PS01153">
    <property type="entry name" value="NOL1_NOP2_SUN"/>
    <property type="match status" value="1"/>
</dbReference>
<dbReference type="InterPro" id="IPR018314">
    <property type="entry name" value="RsmB/NOL1/NOP2-like_CS"/>
</dbReference>
<feature type="binding site" evidence="6">
    <location>
        <position position="292"/>
    </location>
    <ligand>
        <name>S-adenosyl-L-methionine</name>
        <dbReference type="ChEBI" id="CHEBI:59789"/>
    </ligand>
</feature>
<evidence type="ECO:0000256" key="3">
    <source>
        <dbReference type="ARBA" id="ARBA00022679"/>
    </source>
</evidence>
<comment type="caution">
    <text evidence="8">The sequence shown here is derived from an EMBL/GenBank/DDBJ whole genome shotgun (WGS) entry which is preliminary data.</text>
</comment>
<keyword evidence="3 6" id="KW-0808">Transferase</keyword>
<protein>
    <submittedName>
        <fullName evidence="8">16S rRNA (Cytosine967-C5)-methyltransferase</fullName>
    </submittedName>
</protein>
<comment type="similarity">
    <text evidence="1 6">Belongs to the class I-like SAM-binding methyltransferase superfamily. RsmB/NOP family.</text>
</comment>
<feature type="active site" description="Nucleophile" evidence="6">
    <location>
        <position position="387"/>
    </location>
</feature>
<feature type="binding site" evidence="6">
    <location>
        <position position="318"/>
    </location>
    <ligand>
        <name>S-adenosyl-L-methionine</name>
        <dbReference type="ChEBI" id="CHEBI:59789"/>
    </ligand>
</feature>
<evidence type="ECO:0000256" key="4">
    <source>
        <dbReference type="ARBA" id="ARBA00022691"/>
    </source>
</evidence>
<dbReference type="SUPFAM" id="SSF53335">
    <property type="entry name" value="S-adenosyl-L-methionine-dependent methyltransferases"/>
    <property type="match status" value="1"/>
</dbReference>
<dbReference type="PANTHER" id="PTHR22807:SF61">
    <property type="entry name" value="NOL1_NOP2_SUN FAMILY PROTEIN _ ANTITERMINATION NUSB DOMAIN-CONTAINING PROTEIN"/>
    <property type="match status" value="1"/>
</dbReference>
<feature type="binding site" evidence="6">
    <location>
        <position position="334"/>
    </location>
    <ligand>
        <name>S-adenosyl-L-methionine</name>
        <dbReference type="ChEBI" id="CHEBI:59789"/>
    </ligand>
</feature>
<keyword evidence="2 6" id="KW-0489">Methyltransferase</keyword>
<dbReference type="GO" id="GO:0008173">
    <property type="term" value="F:RNA methyltransferase activity"/>
    <property type="evidence" value="ECO:0007669"/>
    <property type="project" value="InterPro"/>
</dbReference>
<dbReference type="Pfam" id="PF01029">
    <property type="entry name" value="NusB"/>
    <property type="match status" value="1"/>
</dbReference>
<gene>
    <name evidence="8" type="ORF">BXY53_0344</name>
</gene>
<dbReference type="GO" id="GO:0003723">
    <property type="term" value="F:RNA binding"/>
    <property type="evidence" value="ECO:0007669"/>
    <property type="project" value="UniProtKB-UniRule"/>
</dbReference>
<dbReference type="InterPro" id="IPR001678">
    <property type="entry name" value="MeTrfase_RsmB-F_NOP2_dom"/>
</dbReference>
<dbReference type="Gene3D" id="1.10.940.10">
    <property type="entry name" value="NusB-like"/>
    <property type="match status" value="1"/>
</dbReference>
<sequence>MANSAGQGATSVSQATKRKSGAHALPTGFAARDLCARILRQILAKYQPLDETLGLLDGAETPLAPNDRAFVRAIVSTALRRKGQIDDALARFITSPLPDKRGLLDEILLTGGAQLLFMETPAHAVINIAVEQTRRDKGARRFASLANAVLRRVAGAGADIVAAQDAARLNTPDWLWSRWAAHYGDAAARAIAEQHLIEPPLDLTVKADPERWAERLGGIALPTGSVRLAARGRVEALDGYGEGAWWVQDAAAALPARVLGDIAGQRVADLCAAPGGKTAQLARAGAQVMAVDQSTKRLERLRENMARLGLTAETVAADVTTWRPDAPFDAVLLDAPCTATGTIRRHPDIPHLKRPADLEKLADLQTRLLDNAVTMLRRGGVLVYCTCSLEPEEGIRQIDRLLAQRDDLSLEPIDPAPLGARPEWTRSPGILRTLPHQLPAEDPAMSGIDGFFVARLRKSGA</sequence>
<dbReference type="PROSITE" id="PS51686">
    <property type="entry name" value="SAM_MT_RSMB_NOP"/>
    <property type="match status" value="1"/>
</dbReference>
<dbReference type="Pfam" id="PF01189">
    <property type="entry name" value="Methyltr_RsmB-F"/>
    <property type="match status" value="1"/>
</dbReference>
<dbReference type="GO" id="GO:0006355">
    <property type="term" value="P:regulation of DNA-templated transcription"/>
    <property type="evidence" value="ECO:0007669"/>
    <property type="project" value="InterPro"/>
</dbReference>
<dbReference type="Gene3D" id="3.40.50.150">
    <property type="entry name" value="Vaccinia Virus protein VP39"/>
    <property type="match status" value="1"/>
</dbReference>
<dbReference type="SUPFAM" id="SSF48013">
    <property type="entry name" value="NusB-like"/>
    <property type="match status" value="1"/>
</dbReference>
<dbReference type="PRINTS" id="PR02008">
    <property type="entry name" value="RCMTFAMILY"/>
</dbReference>
<keyword evidence="4 6" id="KW-0949">S-adenosyl-L-methionine</keyword>
<dbReference type="CDD" id="cd02440">
    <property type="entry name" value="AdoMet_MTases"/>
    <property type="match status" value="1"/>
</dbReference>
<name>A0A397Q2X1_9HYPH</name>
<dbReference type="InterPro" id="IPR049560">
    <property type="entry name" value="MeTrfase_RsmB-F_NOP2_cat"/>
</dbReference>
<evidence type="ECO:0000259" key="7">
    <source>
        <dbReference type="PROSITE" id="PS51686"/>
    </source>
</evidence>
<dbReference type="InterPro" id="IPR023267">
    <property type="entry name" value="RCMT"/>
</dbReference>
<accession>A0A397Q2X1</accession>
<feature type="binding site" evidence="6">
    <location>
        <begin position="271"/>
        <end position="277"/>
    </location>
    <ligand>
        <name>S-adenosyl-L-methionine</name>
        <dbReference type="ChEBI" id="CHEBI:59789"/>
    </ligand>
</feature>
<evidence type="ECO:0000313" key="9">
    <source>
        <dbReference type="Proteomes" id="UP000266273"/>
    </source>
</evidence>
<dbReference type="Proteomes" id="UP000266273">
    <property type="component" value="Unassembled WGS sequence"/>
</dbReference>
<proteinExistence type="inferred from homology"/>
<dbReference type="InterPro" id="IPR035926">
    <property type="entry name" value="NusB-like_sf"/>
</dbReference>